<organism evidence="3 4">
    <name type="scientific">Neocucurbitaria cava</name>
    <dbReference type="NCBI Taxonomy" id="798079"/>
    <lineage>
        <taxon>Eukaryota</taxon>
        <taxon>Fungi</taxon>
        <taxon>Dikarya</taxon>
        <taxon>Ascomycota</taxon>
        <taxon>Pezizomycotina</taxon>
        <taxon>Dothideomycetes</taxon>
        <taxon>Pleosporomycetidae</taxon>
        <taxon>Pleosporales</taxon>
        <taxon>Pleosporineae</taxon>
        <taxon>Cucurbitariaceae</taxon>
        <taxon>Neocucurbitaria</taxon>
    </lineage>
</organism>
<feature type="compositionally biased region" description="Polar residues" evidence="2">
    <location>
        <begin position="317"/>
        <end position="330"/>
    </location>
</feature>
<feature type="region of interest" description="Disordered" evidence="2">
    <location>
        <begin position="390"/>
        <end position="417"/>
    </location>
</feature>
<keyword evidence="4" id="KW-1185">Reference proteome</keyword>
<reference evidence="3" key="1">
    <citation type="submission" date="2022-10" db="EMBL/GenBank/DDBJ databases">
        <title>Tapping the CABI collections for fungal endophytes: first genome assemblies for Collariella, Neodidymelliopsis, Ascochyta clinopodiicola, Didymella pomorum, Didymosphaeria variabile, Neocosmospora piperis and Neocucurbitaria cava.</title>
        <authorList>
            <person name="Hill R."/>
        </authorList>
    </citation>
    <scope>NUCLEOTIDE SEQUENCE</scope>
    <source>
        <strain evidence="3">IMI 356814</strain>
    </source>
</reference>
<dbReference type="EMBL" id="JAPEUY010000003">
    <property type="protein sequence ID" value="KAJ4374889.1"/>
    <property type="molecule type" value="Genomic_DNA"/>
</dbReference>
<feature type="compositionally biased region" description="Pro residues" evidence="2">
    <location>
        <begin position="163"/>
        <end position="172"/>
    </location>
</feature>
<feature type="compositionally biased region" description="Basic and acidic residues" evidence="2">
    <location>
        <begin position="392"/>
        <end position="417"/>
    </location>
</feature>
<dbReference type="Proteomes" id="UP001140560">
    <property type="component" value="Unassembled WGS sequence"/>
</dbReference>
<sequence length="696" mass="78024">MDIRGQAGHPEQQTTHGNHSPLSIQKKLRYVSEAQWELAKVRKQLLVKRQRVRTFSRNVQLKRVDAGDAEATFMSRLRAFINENRDKLPTILIDAYDKVEETRNDLGETEENYLQAERDLTGAEWTFIDQENDFYQYGLQDLLEGEPGVNPMPPQNDQHIHNNPPPPPPPPFPVSVGTFPSASMFSVPSFPPPPPPPPVAPGQNRLRSADLPSDGLVNRDYHTVVAELETLRKRFNGLRQEQKQRITEAEANNVTIDEYTLIKPESPSFTDDYMRILEGIARREVEVQRLRLGDEQELQALAAERRHSEPTHCFKTPPSTVSMKRSQTESGAPPISKELTTKTKVQKWLLQDLKHNAVQKALYLTTLESLGVSSAADGAWEDLATEYWSQDSSRDYGDDSNVEKTVTHDTSHEPDLEKATTEFPYATPSLKALLRLDISRDRDPSEACSSCKDSFQSDFDGPSCTPLPPSPEERTTIVRDDEPLVPYLVLTPSDATEQIPYGQLPSTDMPLQQQPNLQTTDVVTLPGRKDSGQSMGIPGIEVCHVGLVEGEQYDPSSSHNHNAPQTPMQNNPYQVTKGSKEAITIVTTGLGPSSSATMQSAIRVDHFKPPSENYHATRSQSPNLSPCESPRLHGISITVTPPSRSNSQHRVKGTRKRIRDLVARTHHGRSLSTSFLLGEHTISKFKEQYEERHLRD</sequence>
<feature type="region of interest" description="Disordered" evidence="2">
    <location>
        <begin position="145"/>
        <end position="172"/>
    </location>
</feature>
<proteinExistence type="predicted"/>
<evidence type="ECO:0000313" key="4">
    <source>
        <dbReference type="Proteomes" id="UP001140560"/>
    </source>
</evidence>
<gene>
    <name evidence="3" type="ORF">N0V83_001967</name>
</gene>
<keyword evidence="1" id="KW-0175">Coiled coil</keyword>
<dbReference type="AlphaFoldDB" id="A0A9W9CQH0"/>
<evidence type="ECO:0000313" key="3">
    <source>
        <dbReference type="EMBL" id="KAJ4374889.1"/>
    </source>
</evidence>
<comment type="caution">
    <text evidence="3">The sequence shown here is derived from an EMBL/GenBank/DDBJ whole genome shotgun (WGS) entry which is preliminary data.</text>
</comment>
<feature type="region of interest" description="Disordered" evidence="2">
    <location>
        <begin position="1"/>
        <end position="23"/>
    </location>
</feature>
<feature type="compositionally biased region" description="Polar residues" evidence="2">
    <location>
        <begin position="11"/>
        <end position="23"/>
    </location>
</feature>
<feature type="compositionally biased region" description="Polar residues" evidence="2">
    <location>
        <begin position="447"/>
        <end position="457"/>
    </location>
</feature>
<evidence type="ECO:0000256" key="2">
    <source>
        <dbReference type="SAM" id="MobiDB-lite"/>
    </source>
</evidence>
<dbReference type="OrthoDB" id="3798432at2759"/>
<protein>
    <submittedName>
        <fullName evidence="3">Uncharacterized protein</fullName>
    </submittedName>
</protein>
<accession>A0A9W9CQH0</accession>
<feature type="region of interest" description="Disordered" evidence="2">
    <location>
        <begin position="304"/>
        <end position="335"/>
    </location>
</feature>
<evidence type="ECO:0000256" key="1">
    <source>
        <dbReference type="SAM" id="Coils"/>
    </source>
</evidence>
<feature type="region of interest" description="Disordered" evidence="2">
    <location>
        <begin position="445"/>
        <end position="479"/>
    </location>
</feature>
<name>A0A9W9CQH0_9PLEO</name>
<feature type="coiled-coil region" evidence="1">
    <location>
        <begin position="92"/>
        <end position="119"/>
    </location>
</feature>